<protein>
    <submittedName>
        <fullName evidence="1">Uncharacterized protein</fullName>
    </submittedName>
</protein>
<comment type="caution">
    <text evidence="1">The sequence shown here is derived from an EMBL/GenBank/DDBJ whole genome shotgun (WGS) entry which is preliminary data.</text>
</comment>
<gene>
    <name evidence="1" type="ORF">E4U43_005186</name>
</gene>
<evidence type="ECO:0000313" key="2">
    <source>
        <dbReference type="Proteomes" id="UP000748025"/>
    </source>
</evidence>
<accession>A0A9P7N561</accession>
<reference evidence="1" key="1">
    <citation type="journal article" date="2020" name="bioRxiv">
        <title>Whole genome comparisons of ergot fungi reveals the divergence and evolution of species within the genus Claviceps are the result of varying mechanisms driving genome evolution and host range expansion.</title>
        <authorList>
            <person name="Wyka S.A."/>
            <person name="Mondo S.J."/>
            <person name="Liu M."/>
            <person name="Dettman J."/>
            <person name="Nalam V."/>
            <person name="Broders K.D."/>
        </authorList>
    </citation>
    <scope>NUCLEOTIDE SEQUENCE</scope>
    <source>
        <strain evidence="1">CCC 602</strain>
    </source>
</reference>
<organism evidence="1 2">
    <name type="scientific">Claviceps pusilla</name>
    <dbReference type="NCBI Taxonomy" id="123648"/>
    <lineage>
        <taxon>Eukaryota</taxon>
        <taxon>Fungi</taxon>
        <taxon>Dikarya</taxon>
        <taxon>Ascomycota</taxon>
        <taxon>Pezizomycotina</taxon>
        <taxon>Sordariomycetes</taxon>
        <taxon>Hypocreomycetidae</taxon>
        <taxon>Hypocreales</taxon>
        <taxon>Clavicipitaceae</taxon>
        <taxon>Claviceps</taxon>
    </lineage>
</organism>
<dbReference type="AlphaFoldDB" id="A0A9P7N561"/>
<evidence type="ECO:0000313" key="1">
    <source>
        <dbReference type="EMBL" id="KAG5987208.1"/>
    </source>
</evidence>
<dbReference type="Proteomes" id="UP000748025">
    <property type="component" value="Unassembled WGS sequence"/>
</dbReference>
<proteinExistence type="predicted"/>
<keyword evidence="2" id="KW-1185">Reference proteome</keyword>
<sequence>MYKQTPSSMLHQSIALYPVLYPAFVPPVSIEGIKRETETPVCRPPGNIPVWYTKEHIPPC</sequence>
<dbReference type="EMBL" id="SRPW01003379">
    <property type="protein sequence ID" value="KAG5987208.1"/>
    <property type="molecule type" value="Genomic_DNA"/>
</dbReference>
<name>A0A9P7N561_9HYPO</name>